<evidence type="ECO:0000313" key="3">
    <source>
        <dbReference type="Proteomes" id="UP000607645"/>
    </source>
</evidence>
<comment type="caution">
    <text evidence="2">The sequence shown here is derived from an EMBL/GenBank/DDBJ whole genome shotgun (WGS) entry which is preliminary data.</text>
</comment>
<evidence type="ECO:0000259" key="1">
    <source>
        <dbReference type="Pfam" id="PF13566"/>
    </source>
</evidence>
<evidence type="ECO:0000313" key="2">
    <source>
        <dbReference type="EMBL" id="MBC5738718.1"/>
    </source>
</evidence>
<keyword evidence="3" id="KW-1185">Reference proteome</keyword>
<name>A0A8J6JES5_9FIRM</name>
<reference evidence="2" key="1">
    <citation type="submission" date="2020-08" db="EMBL/GenBank/DDBJ databases">
        <title>Genome public.</title>
        <authorList>
            <person name="Liu C."/>
            <person name="Sun Q."/>
        </authorList>
    </citation>
    <scope>NUCLEOTIDE SEQUENCE</scope>
    <source>
        <strain evidence="2">NSJ-52</strain>
    </source>
</reference>
<proteinExistence type="predicted"/>
<dbReference type="NCBIfam" id="TIGR03915">
    <property type="entry name" value="SAM_7_link_chp"/>
    <property type="match status" value="1"/>
</dbReference>
<sequence length="270" mass="30944">MPWSQVAYSYDGTFNGFLTCVYESYVNKERPACFSAPGDVQLSLYPERAVETDAAHARRVLVSLPKKLSADGLHLVTHGFLTCLPEKEKHLYDFIALGYEQGPSVVRSLTDDRVAVLVKAATHLKGEVHLLRGFIRFSEQEGVLIAEIEPKNRVLPILRSHFCARYSGERFLIYDRTHKEALFYQPSPKQWAIVPLEEFHPAAPGQEERDYRALWRRFYDTIAIEGRYNPKCRMTHMPKRYWHLMTEFNGDVPADVGPDGPARSQKELST</sequence>
<dbReference type="RefSeq" id="WP_186920366.1">
    <property type="nucleotide sequence ID" value="NZ_JACOPQ010000020.1"/>
</dbReference>
<feature type="domain" description="DUF4130" evidence="1">
    <location>
        <begin position="85"/>
        <end position="247"/>
    </location>
</feature>
<dbReference type="Pfam" id="PF13566">
    <property type="entry name" value="DUF4130"/>
    <property type="match status" value="1"/>
</dbReference>
<organism evidence="2 3">
    <name type="scientific">Lawsonibacter faecis</name>
    <dbReference type="NCBI Taxonomy" id="2763052"/>
    <lineage>
        <taxon>Bacteria</taxon>
        <taxon>Bacillati</taxon>
        <taxon>Bacillota</taxon>
        <taxon>Clostridia</taxon>
        <taxon>Eubacteriales</taxon>
        <taxon>Oscillospiraceae</taxon>
        <taxon>Lawsonibacter</taxon>
    </lineage>
</organism>
<accession>A0A8J6JES5</accession>
<dbReference type="EMBL" id="JACOPQ010000020">
    <property type="protein sequence ID" value="MBC5738718.1"/>
    <property type="molecule type" value="Genomic_DNA"/>
</dbReference>
<gene>
    <name evidence="2" type="ORF">H8S62_17030</name>
</gene>
<protein>
    <submittedName>
        <fullName evidence="2">TIGR03915 family putative DNA repair protein</fullName>
    </submittedName>
</protein>
<dbReference type="InterPro" id="IPR025404">
    <property type="entry name" value="DUF4130"/>
</dbReference>
<dbReference type="Proteomes" id="UP000607645">
    <property type="component" value="Unassembled WGS sequence"/>
</dbReference>
<dbReference type="InterPro" id="IPR023875">
    <property type="entry name" value="DNA_repair_put"/>
</dbReference>
<dbReference type="AlphaFoldDB" id="A0A8J6JES5"/>